<protein>
    <recommendedName>
        <fullName evidence="3">F-box domain-containing protein</fullName>
    </recommendedName>
</protein>
<dbReference type="InterPro" id="IPR032675">
    <property type="entry name" value="LRR_dom_sf"/>
</dbReference>
<dbReference type="SUPFAM" id="SSF52047">
    <property type="entry name" value="RNI-like"/>
    <property type="match status" value="1"/>
</dbReference>
<dbReference type="EMBL" id="MU004230">
    <property type="protein sequence ID" value="KAF2674755.1"/>
    <property type="molecule type" value="Genomic_DNA"/>
</dbReference>
<proteinExistence type="predicted"/>
<evidence type="ECO:0000313" key="1">
    <source>
        <dbReference type="EMBL" id="KAF2674755.1"/>
    </source>
</evidence>
<evidence type="ECO:0008006" key="3">
    <source>
        <dbReference type="Google" id="ProtNLM"/>
    </source>
</evidence>
<keyword evidence="2" id="KW-1185">Reference proteome</keyword>
<accession>A0A6A6UR47</accession>
<dbReference type="Proteomes" id="UP000799302">
    <property type="component" value="Unassembled WGS sequence"/>
</dbReference>
<evidence type="ECO:0000313" key="2">
    <source>
        <dbReference type="Proteomes" id="UP000799302"/>
    </source>
</evidence>
<name>A0A6A6UR47_9PEZI</name>
<dbReference type="OrthoDB" id="5283561at2759"/>
<dbReference type="Gene3D" id="3.80.10.10">
    <property type="entry name" value="Ribonuclease Inhibitor"/>
    <property type="match status" value="1"/>
</dbReference>
<reference evidence="1" key="1">
    <citation type="journal article" date="2020" name="Stud. Mycol.">
        <title>101 Dothideomycetes genomes: a test case for predicting lifestyles and emergence of pathogens.</title>
        <authorList>
            <person name="Haridas S."/>
            <person name="Albert R."/>
            <person name="Binder M."/>
            <person name="Bloem J."/>
            <person name="Labutti K."/>
            <person name="Salamov A."/>
            <person name="Andreopoulos B."/>
            <person name="Baker S."/>
            <person name="Barry K."/>
            <person name="Bills G."/>
            <person name="Bluhm B."/>
            <person name="Cannon C."/>
            <person name="Castanera R."/>
            <person name="Culley D."/>
            <person name="Daum C."/>
            <person name="Ezra D."/>
            <person name="Gonzalez J."/>
            <person name="Henrissat B."/>
            <person name="Kuo A."/>
            <person name="Liang C."/>
            <person name="Lipzen A."/>
            <person name="Lutzoni F."/>
            <person name="Magnuson J."/>
            <person name="Mondo S."/>
            <person name="Nolan M."/>
            <person name="Ohm R."/>
            <person name="Pangilinan J."/>
            <person name="Park H.-J."/>
            <person name="Ramirez L."/>
            <person name="Alfaro M."/>
            <person name="Sun H."/>
            <person name="Tritt A."/>
            <person name="Yoshinaga Y."/>
            <person name="Zwiers L.-H."/>
            <person name="Turgeon B."/>
            <person name="Goodwin S."/>
            <person name="Spatafora J."/>
            <person name="Crous P."/>
            <person name="Grigoriev I."/>
        </authorList>
    </citation>
    <scope>NUCLEOTIDE SEQUENCE</scope>
    <source>
        <strain evidence="1">CBS 115976</strain>
    </source>
</reference>
<dbReference type="AlphaFoldDB" id="A0A6A6UR47"/>
<organism evidence="1 2">
    <name type="scientific">Microthyrium microscopicum</name>
    <dbReference type="NCBI Taxonomy" id="703497"/>
    <lineage>
        <taxon>Eukaryota</taxon>
        <taxon>Fungi</taxon>
        <taxon>Dikarya</taxon>
        <taxon>Ascomycota</taxon>
        <taxon>Pezizomycotina</taxon>
        <taxon>Dothideomycetes</taxon>
        <taxon>Dothideomycetes incertae sedis</taxon>
        <taxon>Microthyriales</taxon>
        <taxon>Microthyriaceae</taxon>
        <taxon>Microthyrium</taxon>
    </lineage>
</organism>
<sequence length="483" mass="54930">MTTIYSLPLEIIDQILLETVKLNEKNGVAYTFGLSQLPASLDKNIPTNVQKYVRGPTPIYQLKWDAVANLRQVCQYWHEWGLRYAVRDIYVKNWMGSERWLDLTADRARYPLYEMNIRPKGEKVYRNPYLTLQHTREFLEKCDGAAAHVRRIWFNGLYIPETDSEIIATIRSCKNLDIASIPWSILRHSSPQDLAALLTKDGEYPLRALELQAITLSEQQRDLFAKAPLQNPLISPLVNFSQLRKLKLFGNTNIFPINDRDLFAIAKTATNLDEFHMTCISTITMDGVMAIVRASQKTLRVLEHSPRSDDGFMHPHPGYLSNGDHICELLTSCPKLEDVSISIPNMCADLFSNKDVRWKDDCQVRARGICGEENLNSNSAQKKLAMLLEQARNLISARGSGTMPTYLTLELFFAEMIFDPHLHAVHGSFEDATIEGVWPSETTSSSKGPYGSTGLFGKEEEEEFQQISERDFFAGLGQNFIRL</sequence>
<gene>
    <name evidence="1" type="ORF">BT63DRAFT_420037</name>
</gene>